<evidence type="ECO:0000256" key="4">
    <source>
        <dbReference type="ARBA" id="ARBA00022741"/>
    </source>
</evidence>
<dbReference type="InterPro" id="IPR001977">
    <property type="entry name" value="Depp_CoAkinase"/>
</dbReference>
<keyword evidence="6" id="KW-0067">ATP-binding</keyword>
<evidence type="ECO:0000313" key="9">
    <source>
        <dbReference type="Proteomes" id="UP000007264"/>
    </source>
</evidence>
<comment type="caution">
    <text evidence="8">The sequence shown here is derived from an EMBL/GenBank/DDBJ whole genome shotgun (WGS) entry which is preliminary data.</text>
</comment>
<comment type="similarity">
    <text evidence="1">Belongs to the CoaE family.</text>
</comment>
<evidence type="ECO:0000256" key="6">
    <source>
        <dbReference type="ARBA" id="ARBA00022840"/>
    </source>
</evidence>
<dbReference type="Gene3D" id="3.40.50.300">
    <property type="entry name" value="P-loop containing nucleotide triphosphate hydrolases"/>
    <property type="match status" value="1"/>
</dbReference>
<organism evidence="8 9">
    <name type="scientific">Coccomyxa subellipsoidea (strain C-169)</name>
    <name type="common">Green microalga</name>
    <dbReference type="NCBI Taxonomy" id="574566"/>
    <lineage>
        <taxon>Eukaryota</taxon>
        <taxon>Viridiplantae</taxon>
        <taxon>Chlorophyta</taxon>
        <taxon>core chlorophytes</taxon>
        <taxon>Trebouxiophyceae</taxon>
        <taxon>Trebouxiophyceae incertae sedis</taxon>
        <taxon>Coccomyxaceae</taxon>
        <taxon>Coccomyxa</taxon>
        <taxon>Coccomyxa subellipsoidea</taxon>
    </lineage>
</organism>
<dbReference type="EMBL" id="AGSI01000006">
    <property type="protein sequence ID" value="EIE24152.1"/>
    <property type="molecule type" value="Genomic_DNA"/>
</dbReference>
<dbReference type="Pfam" id="PF01121">
    <property type="entry name" value="CoaE"/>
    <property type="match status" value="1"/>
</dbReference>
<dbReference type="NCBIfam" id="TIGR00152">
    <property type="entry name" value="dephospho-CoA kinase"/>
    <property type="match status" value="1"/>
</dbReference>
<keyword evidence="9" id="KW-1185">Reference proteome</keyword>
<keyword evidence="4" id="KW-0547">Nucleotide-binding</keyword>
<reference evidence="8 9" key="1">
    <citation type="journal article" date="2012" name="Genome Biol.">
        <title>The genome of the polar eukaryotic microalga coccomyxa subellipsoidea reveals traits of cold adaptation.</title>
        <authorList>
            <person name="Blanc G."/>
            <person name="Agarkova I."/>
            <person name="Grimwood J."/>
            <person name="Kuo A."/>
            <person name="Brueggeman A."/>
            <person name="Dunigan D."/>
            <person name="Gurnon J."/>
            <person name="Ladunga I."/>
            <person name="Lindquist E."/>
            <person name="Lucas S."/>
            <person name="Pangilinan J."/>
            <person name="Proschold T."/>
            <person name="Salamov A."/>
            <person name="Schmutz J."/>
            <person name="Weeks D."/>
            <person name="Yamada T."/>
            <person name="Claverie J.M."/>
            <person name="Grigoriev I."/>
            <person name="Van Etten J."/>
            <person name="Lomsadze A."/>
            <person name="Borodovsky M."/>
        </authorList>
    </citation>
    <scope>NUCLEOTIDE SEQUENCE [LARGE SCALE GENOMIC DNA]</scope>
    <source>
        <strain evidence="8 9">C-169</strain>
    </source>
</reference>
<name>I0Z0I3_COCSC</name>
<dbReference type="GeneID" id="17042150"/>
<dbReference type="STRING" id="574566.I0Z0I3"/>
<proteinExistence type="inferred from homology"/>
<evidence type="ECO:0000256" key="3">
    <source>
        <dbReference type="ARBA" id="ARBA00022679"/>
    </source>
</evidence>
<sequence>MKIVGLTGGIATGKSTVTNLIRQHGIPVIDCDEIAHLVTKKGKWVYKRIVRMFGSGFLKSDGEIDRERLGELVFKDAVARRKLNRATHPAVTLELAKQLLSHLLQCHSLVMVDMPLLVETGAYLLTWPRVLVKCDPETQVRRLVERDGCSKDLAQSKVAAQMPLEQKQKWCQYIIDNSGTRQSTEAQVKDTVWGLRKGLWWKSALQTPANIAVILIFAISGLVQR</sequence>
<dbReference type="GO" id="GO:0015937">
    <property type="term" value="P:coenzyme A biosynthetic process"/>
    <property type="evidence" value="ECO:0007669"/>
    <property type="project" value="UniProtKB-KW"/>
</dbReference>
<keyword evidence="2" id="KW-0963">Cytoplasm</keyword>
<keyword evidence="3" id="KW-0808">Transferase</keyword>
<accession>I0Z0I3</accession>
<dbReference type="AlphaFoldDB" id="I0Z0I3"/>
<protein>
    <submittedName>
        <fullName evidence="8">Dephospho-CoA kinase</fullName>
    </submittedName>
</protein>
<dbReference type="PROSITE" id="PS51219">
    <property type="entry name" value="DPCK"/>
    <property type="match status" value="1"/>
</dbReference>
<dbReference type="OrthoDB" id="247245at2759"/>
<evidence type="ECO:0000256" key="1">
    <source>
        <dbReference type="ARBA" id="ARBA00009018"/>
    </source>
</evidence>
<dbReference type="Proteomes" id="UP000007264">
    <property type="component" value="Unassembled WGS sequence"/>
</dbReference>
<keyword evidence="7" id="KW-0173">Coenzyme A biosynthesis</keyword>
<dbReference type="GO" id="GO:0005524">
    <property type="term" value="F:ATP binding"/>
    <property type="evidence" value="ECO:0007669"/>
    <property type="project" value="UniProtKB-KW"/>
</dbReference>
<dbReference type="KEGG" id="csl:COCSUDRAFT_28647"/>
<dbReference type="HAMAP" id="MF_00376">
    <property type="entry name" value="Dephospho_CoA_kinase"/>
    <property type="match status" value="1"/>
</dbReference>
<evidence type="ECO:0000256" key="7">
    <source>
        <dbReference type="ARBA" id="ARBA00022993"/>
    </source>
</evidence>
<dbReference type="PANTHER" id="PTHR10695">
    <property type="entry name" value="DEPHOSPHO-COA KINASE-RELATED"/>
    <property type="match status" value="1"/>
</dbReference>
<dbReference type="CDD" id="cd02022">
    <property type="entry name" value="DPCK"/>
    <property type="match status" value="1"/>
</dbReference>
<evidence type="ECO:0000313" key="8">
    <source>
        <dbReference type="EMBL" id="EIE24152.1"/>
    </source>
</evidence>
<dbReference type="InterPro" id="IPR027417">
    <property type="entry name" value="P-loop_NTPase"/>
</dbReference>
<dbReference type="eggNOG" id="KOG3220">
    <property type="taxonomic scope" value="Eukaryota"/>
</dbReference>
<gene>
    <name evidence="8" type="ORF">COCSUDRAFT_28647</name>
</gene>
<dbReference type="PANTHER" id="PTHR10695:SF46">
    <property type="entry name" value="BIFUNCTIONAL COENZYME A SYNTHASE-RELATED"/>
    <property type="match status" value="1"/>
</dbReference>
<dbReference type="GO" id="GO:0004140">
    <property type="term" value="F:dephospho-CoA kinase activity"/>
    <property type="evidence" value="ECO:0007669"/>
    <property type="project" value="InterPro"/>
</dbReference>
<dbReference type="SUPFAM" id="SSF52540">
    <property type="entry name" value="P-loop containing nucleoside triphosphate hydrolases"/>
    <property type="match status" value="1"/>
</dbReference>
<evidence type="ECO:0000256" key="5">
    <source>
        <dbReference type="ARBA" id="ARBA00022777"/>
    </source>
</evidence>
<evidence type="ECO:0000256" key="2">
    <source>
        <dbReference type="ARBA" id="ARBA00022490"/>
    </source>
</evidence>
<dbReference type="FunFam" id="3.40.50.300:FF:000991">
    <property type="entry name" value="Dephospho-CoA kinase"/>
    <property type="match status" value="1"/>
</dbReference>
<keyword evidence="5 8" id="KW-0418">Kinase</keyword>
<dbReference type="RefSeq" id="XP_005648696.1">
    <property type="nucleotide sequence ID" value="XM_005648639.1"/>
</dbReference>